<dbReference type="RefSeq" id="WP_191865290.1">
    <property type="nucleotide sequence ID" value="NZ_BMZC01000002.1"/>
</dbReference>
<protein>
    <recommendedName>
        <fullName evidence="1">Bacteriophage T5 Orf172 DNA-binding domain-containing protein</fullName>
    </recommendedName>
</protein>
<proteinExistence type="predicted"/>
<evidence type="ECO:0000259" key="1">
    <source>
        <dbReference type="SMART" id="SM00974"/>
    </source>
</evidence>
<dbReference type="SMART" id="SM00974">
    <property type="entry name" value="T5orf172"/>
    <property type="match status" value="1"/>
</dbReference>
<name>A0A8H9I7K5_9ALTE</name>
<accession>A0A8H9I7K5</accession>
<evidence type="ECO:0000313" key="3">
    <source>
        <dbReference type="Proteomes" id="UP000622604"/>
    </source>
</evidence>
<reference evidence="2" key="1">
    <citation type="journal article" date="2014" name="Int. J. Syst. Evol. Microbiol.">
        <title>Complete genome sequence of Corynebacterium casei LMG S-19264T (=DSM 44701T), isolated from a smear-ripened cheese.</title>
        <authorList>
            <consortium name="US DOE Joint Genome Institute (JGI-PGF)"/>
            <person name="Walter F."/>
            <person name="Albersmeier A."/>
            <person name="Kalinowski J."/>
            <person name="Ruckert C."/>
        </authorList>
    </citation>
    <scope>NUCLEOTIDE SEQUENCE</scope>
    <source>
        <strain evidence="2">KCTC 32337</strain>
    </source>
</reference>
<evidence type="ECO:0000313" key="2">
    <source>
        <dbReference type="EMBL" id="GGZ51347.1"/>
    </source>
</evidence>
<dbReference type="AlphaFoldDB" id="A0A8H9I7K5"/>
<feature type="domain" description="Bacteriophage T5 Orf172 DNA-binding" evidence="1">
    <location>
        <begin position="295"/>
        <end position="389"/>
    </location>
</feature>
<reference evidence="2" key="2">
    <citation type="submission" date="2020-09" db="EMBL/GenBank/DDBJ databases">
        <authorList>
            <person name="Sun Q."/>
            <person name="Kim S."/>
        </authorList>
    </citation>
    <scope>NUCLEOTIDE SEQUENCE</scope>
    <source>
        <strain evidence="2">KCTC 32337</strain>
    </source>
</reference>
<dbReference type="EMBL" id="BMZC01000002">
    <property type="protein sequence ID" value="GGZ51347.1"/>
    <property type="molecule type" value="Genomic_DNA"/>
</dbReference>
<dbReference type="InterPro" id="IPR018306">
    <property type="entry name" value="Phage_T5_Orf172_DNA-bd"/>
</dbReference>
<sequence length="409" mass="46885">MKNEDWQELKSMELDDWLSFVSDDDDLGITKVKAKAKAPTADEHLVAKFQEINEFFRANQRLPENNMANISELMLFKRLESIRGNDKQCHALVDFDEFNLLPLTHEVSEVAEPKAQYKPVPKVINSIDDIFNDDDFGLLGEAEDSIFKIKHVKKSLTMPKTVARREKCENFDEYQGLFKECHAKIQAGYLELTKFVGEQQIQKGEFFVLNGVMCYVSEMGEREKKGGKVNARLHLIFENGTESNMLLRSLATELYKDESGRRVIPSEVDFELNEDDKSTGFIYVLSSESEEPRISSIPNLFKIGYATTPVAKRIANASKEPTYLMAPVNVVAEYECYNMDTQKFENLIHTVFKDVCLDIEIADINGKMCKPREWFSVPIDQVNRAIELVVNGQIVNYRYNVKANLLELK</sequence>
<dbReference type="Pfam" id="PF13455">
    <property type="entry name" value="MUG113"/>
    <property type="match status" value="1"/>
</dbReference>
<gene>
    <name evidence="2" type="primary">yeeC</name>
    <name evidence="2" type="ORF">GCM10011274_06550</name>
</gene>
<organism evidence="2 3">
    <name type="scientific">Paraglaciecola chathamensis</name>
    <dbReference type="NCBI Taxonomy" id="368405"/>
    <lineage>
        <taxon>Bacteria</taxon>
        <taxon>Pseudomonadati</taxon>
        <taxon>Pseudomonadota</taxon>
        <taxon>Gammaproteobacteria</taxon>
        <taxon>Alteromonadales</taxon>
        <taxon>Alteromonadaceae</taxon>
        <taxon>Paraglaciecola</taxon>
    </lineage>
</organism>
<dbReference type="Proteomes" id="UP000622604">
    <property type="component" value="Unassembled WGS sequence"/>
</dbReference>
<comment type="caution">
    <text evidence="2">The sequence shown here is derived from an EMBL/GenBank/DDBJ whole genome shotgun (WGS) entry which is preliminary data.</text>
</comment>